<dbReference type="AlphaFoldDB" id="A0A0V1FPB3"/>
<reference evidence="1 2" key="1">
    <citation type="submission" date="2015-01" db="EMBL/GenBank/DDBJ databases">
        <title>Evolution of Trichinella species and genotypes.</title>
        <authorList>
            <person name="Korhonen P.K."/>
            <person name="Edoardo P."/>
            <person name="Giuseppe L.R."/>
            <person name="Gasser R.B."/>
        </authorList>
    </citation>
    <scope>NUCLEOTIDE SEQUENCE [LARGE SCALE GENOMIC DNA]</scope>
    <source>
        <strain evidence="1">ISS470</strain>
    </source>
</reference>
<accession>A0A0V1FPB3</accession>
<dbReference type="PROSITE" id="PS00051">
    <property type="entry name" value="RIBOSOMAL_L39E"/>
    <property type="match status" value="1"/>
</dbReference>
<dbReference type="EMBL" id="JYDT01000049">
    <property type="protein sequence ID" value="KRY87822.1"/>
    <property type="molecule type" value="Genomic_DNA"/>
</dbReference>
<proteinExistence type="predicted"/>
<dbReference type="GO" id="GO:0005840">
    <property type="term" value="C:ribosome"/>
    <property type="evidence" value="ECO:0007669"/>
    <property type="project" value="InterPro"/>
</dbReference>
<dbReference type="InterPro" id="IPR020083">
    <property type="entry name" value="Ribosomal_eL39_CS"/>
</dbReference>
<keyword evidence="2" id="KW-1185">Reference proteome</keyword>
<gene>
    <name evidence="1" type="ORF">T4D_749</name>
</gene>
<organism evidence="1 2">
    <name type="scientific">Trichinella pseudospiralis</name>
    <name type="common">Parasitic roundworm</name>
    <dbReference type="NCBI Taxonomy" id="6337"/>
    <lineage>
        <taxon>Eukaryota</taxon>
        <taxon>Metazoa</taxon>
        <taxon>Ecdysozoa</taxon>
        <taxon>Nematoda</taxon>
        <taxon>Enoplea</taxon>
        <taxon>Dorylaimia</taxon>
        <taxon>Trichinellida</taxon>
        <taxon>Trichinellidae</taxon>
        <taxon>Trichinella</taxon>
    </lineage>
</organism>
<dbReference type="GO" id="GO:0006412">
    <property type="term" value="P:translation"/>
    <property type="evidence" value="ECO:0007669"/>
    <property type="project" value="InterPro"/>
</dbReference>
<evidence type="ECO:0000313" key="1">
    <source>
        <dbReference type="EMBL" id="KRY87822.1"/>
    </source>
</evidence>
<comment type="caution">
    <text evidence="1">The sequence shown here is derived from an EMBL/GenBank/DDBJ whole genome shotgun (WGS) entry which is preliminary data.</text>
</comment>
<protein>
    <submittedName>
        <fullName evidence="1">Uncharacterized protein</fullName>
    </submittedName>
</protein>
<sequence length="222" mass="26087">MSSQAGPFLPDMHMFSDNRIRLQWPHHFLSSKLRILSFIHHHHHHHQQQQQQQQQQQLFLLLLLQDFPPFACSSFVHNCAKSRNLRVGRSVKHGIPQKRVIFGLLSRWPVARRWNSSSGNQDDHRSSIDGVHSRSTVRSTALVEEQQRDVHLPSSSSTLFWTAQLPTAKLRVDGLICRVCPSTQQQQQQQKHSARSERDVKRSRYVRHWRRFRLFTESSDLL</sequence>
<dbReference type="OrthoDB" id="10586917at2759"/>
<dbReference type="GO" id="GO:0003735">
    <property type="term" value="F:structural constituent of ribosome"/>
    <property type="evidence" value="ECO:0007669"/>
    <property type="project" value="InterPro"/>
</dbReference>
<dbReference type="Proteomes" id="UP000054995">
    <property type="component" value="Unassembled WGS sequence"/>
</dbReference>
<evidence type="ECO:0000313" key="2">
    <source>
        <dbReference type="Proteomes" id="UP000054995"/>
    </source>
</evidence>
<name>A0A0V1FPB3_TRIPS</name>